<evidence type="ECO:0000256" key="6">
    <source>
        <dbReference type="ARBA" id="ARBA00022960"/>
    </source>
</evidence>
<dbReference type="UniPathway" id="UPA00219"/>
<feature type="binding site" evidence="12">
    <location>
        <position position="96"/>
    </location>
    <ligand>
        <name>UDP-N-acetyl-alpha-D-glucosamine</name>
        <dbReference type="ChEBI" id="CHEBI:57705"/>
    </ligand>
</feature>
<feature type="binding site" evidence="12">
    <location>
        <position position="308"/>
    </location>
    <ligand>
        <name>UDP-N-acetyl-alpha-D-glucosamine</name>
        <dbReference type="ChEBI" id="CHEBI:57705"/>
    </ligand>
</feature>
<evidence type="ECO:0000256" key="10">
    <source>
        <dbReference type="ARBA" id="ARBA00038367"/>
    </source>
</evidence>
<dbReference type="Proteomes" id="UP000228681">
    <property type="component" value="Unassembled WGS sequence"/>
</dbReference>
<dbReference type="EC" id="2.5.1.7" evidence="12"/>
<keyword evidence="7 12" id="KW-0573">Peptidoglycan synthesis</keyword>
<dbReference type="GO" id="GO:0019277">
    <property type="term" value="P:UDP-N-acetylgalactosamine biosynthetic process"/>
    <property type="evidence" value="ECO:0007669"/>
    <property type="project" value="InterPro"/>
</dbReference>
<dbReference type="InterPro" id="IPR001986">
    <property type="entry name" value="Enolpyruvate_Tfrase_dom"/>
</dbReference>
<comment type="subcellular location">
    <subcellularLocation>
        <location evidence="1 12">Cytoplasm</location>
    </subcellularLocation>
</comment>
<evidence type="ECO:0000256" key="2">
    <source>
        <dbReference type="ARBA" id="ARBA00004752"/>
    </source>
</evidence>
<comment type="caution">
    <text evidence="12">Lacks conserved residue(s) required for the propagation of feature annotation.</text>
</comment>
<comment type="caution">
    <text evidence="14">The sequence shown here is derived from an EMBL/GenBank/DDBJ whole genome shotgun (WGS) entry which is preliminary data.</text>
</comment>
<dbReference type="GO" id="GO:0008760">
    <property type="term" value="F:UDP-N-acetylglucosamine 1-carboxyvinyltransferase activity"/>
    <property type="evidence" value="ECO:0007669"/>
    <property type="project" value="UniProtKB-UniRule"/>
</dbReference>
<comment type="pathway">
    <text evidence="2 12">Cell wall biogenesis; peptidoglycan biosynthesis.</text>
</comment>
<evidence type="ECO:0000256" key="3">
    <source>
        <dbReference type="ARBA" id="ARBA00022490"/>
    </source>
</evidence>
<dbReference type="GO" id="GO:0051301">
    <property type="term" value="P:cell division"/>
    <property type="evidence" value="ECO:0007669"/>
    <property type="project" value="UniProtKB-KW"/>
</dbReference>
<dbReference type="GO" id="GO:0009252">
    <property type="term" value="P:peptidoglycan biosynthetic process"/>
    <property type="evidence" value="ECO:0007669"/>
    <property type="project" value="UniProtKB-UniRule"/>
</dbReference>
<feature type="active site" description="Proton donor" evidence="12">
    <location>
        <position position="120"/>
    </location>
</feature>
<dbReference type="AlphaFoldDB" id="A0A2G9Z2L7"/>
<dbReference type="SUPFAM" id="SSF55205">
    <property type="entry name" value="EPT/RTPC-like"/>
    <property type="match status" value="1"/>
</dbReference>
<dbReference type="Gene3D" id="3.65.10.10">
    <property type="entry name" value="Enolpyruvate transferase domain"/>
    <property type="match status" value="2"/>
</dbReference>
<keyword evidence="8 12" id="KW-0131">Cell cycle</keyword>
<evidence type="ECO:0000256" key="4">
    <source>
        <dbReference type="ARBA" id="ARBA00022618"/>
    </source>
</evidence>
<feature type="binding site" evidence="12">
    <location>
        <begin position="23"/>
        <end position="24"/>
    </location>
    <ligand>
        <name>phosphoenolpyruvate</name>
        <dbReference type="ChEBI" id="CHEBI:58702"/>
    </ligand>
</feature>
<dbReference type="Pfam" id="PF00275">
    <property type="entry name" value="EPSP_synthase"/>
    <property type="match status" value="1"/>
</dbReference>
<dbReference type="InterPro" id="IPR005750">
    <property type="entry name" value="UDP_GlcNAc_COvinyl_MurA"/>
</dbReference>
<keyword evidence="5 12" id="KW-0808">Transferase</keyword>
<keyword evidence="4 12" id="KW-0132">Cell division</keyword>
<dbReference type="InterPro" id="IPR036968">
    <property type="entry name" value="Enolpyruvate_Tfrase_sf"/>
</dbReference>
<evidence type="ECO:0000256" key="12">
    <source>
        <dbReference type="HAMAP-Rule" id="MF_00111"/>
    </source>
</evidence>
<comment type="similarity">
    <text evidence="10 12">Belongs to the EPSP synthase family. MurA subfamily.</text>
</comment>
<dbReference type="NCBIfam" id="TIGR01072">
    <property type="entry name" value="murA"/>
    <property type="match status" value="1"/>
</dbReference>
<dbReference type="InterPro" id="IPR050068">
    <property type="entry name" value="MurA_subfamily"/>
</dbReference>
<dbReference type="PANTHER" id="PTHR43783:SF1">
    <property type="entry name" value="UDP-N-ACETYLGLUCOSAMINE 1-CARBOXYVINYLTRANSFERASE"/>
    <property type="match status" value="1"/>
</dbReference>
<dbReference type="CDD" id="cd01555">
    <property type="entry name" value="UdpNAET"/>
    <property type="match status" value="1"/>
</dbReference>
<accession>A0A2G9Z2L7</accession>
<dbReference type="GO" id="GO:0005737">
    <property type="term" value="C:cytoplasm"/>
    <property type="evidence" value="ECO:0007669"/>
    <property type="project" value="UniProtKB-SubCell"/>
</dbReference>
<evidence type="ECO:0000313" key="15">
    <source>
        <dbReference type="Proteomes" id="UP000228681"/>
    </source>
</evidence>
<keyword evidence="6 12" id="KW-0133">Cell shape</keyword>
<dbReference type="GO" id="GO:0071555">
    <property type="term" value="P:cell wall organization"/>
    <property type="evidence" value="ECO:0007669"/>
    <property type="project" value="UniProtKB-KW"/>
</dbReference>
<reference evidence="14 15" key="1">
    <citation type="submission" date="2017-09" db="EMBL/GenBank/DDBJ databases">
        <title>Depth-based differentiation of microbial function through sediment-hosted aquifers and enrichment of novel symbionts in the deep terrestrial subsurface.</title>
        <authorList>
            <person name="Probst A.J."/>
            <person name="Ladd B."/>
            <person name="Jarett J.K."/>
            <person name="Geller-Mcgrath D.E."/>
            <person name="Sieber C.M."/>
            <person name="Emerson J.B."/>
            <person name="Anantharaman K."/>
            <person name="Thomas B.C."/>
            <person name="Malmstrom R."/>
            <person name="Stieglmeier M."/>
            <person name="Klingl A."/>
            <person name="Woyke T."/>
            <person name="Ryan C.M."/>
            <person name="Banfield J.F."/>
        </authorList>
    </citation>
    <scope>NUCLEOTIDE SEQUENCE [LARGE SCALE GENOMIC DNA]</scope>
    <source>
        <strain evidence="14">CG23_combo_of_CG06-09_8_20_14_all_36_12</strain>
    </source>
</reference>
<sequence length="422" mass="46354">MSERFIINGGKPLNGVVEISGYKNAAGACLAAALLTDEEVILENLPLVEDVFKLLKILESLEAEINWSLNEKKVKIKAGSNLNPERMEFGLVGETRVSVLLLGSLLSRFGRFKIPHPGGDRIGIRPITTHLEALRKLGAEIKNEGDFYYFDAQNLHGGEIILKEFSVTATENVMMAAVRAPGKTIIKGAAAEPQVQDLGKMLNSMGAKIEGLGTHTISIEGVEKLKGTCHKIVADPLETGTFIVAGVITPGEVEIRNVVPDHLDVFLDKLEEIGVDLKRGSDFLKVNFSPNLKATRVQALPYPGFPTDLLPIILPLLTQAEGKSLIHDPLYENRFNYVQELKKMGADIEIVDPHRAFVYGKTPLRGLRIESWDIRAGASLIIAAILAEGKTIIENISQIDRGYEKIEEKLQKLGADIRRVKE</sequence>
<dbReference type="HAMAP" id="MF_00111">
    <property type="entry name" value="MurA"/>
    <property type="match status" value="1"/>
</dbReference>
<dbReference type="EMBL" id="PCRS01000023">
    <property type="protein sequence ID" value="PIP24941.1"/>
    <property type="molecule type" value="Genomic_DNA"/>
</dbReference>
<feature type="domain" description="Enolpyruvate transferase" evidence="13">
    <location>
        <begin position="8"/>
        <end position="410"/>
    </location>
</feature>
<dbReference type="NCBIfam" id="NF006873">
    <property type="entry name" value="PRK09369.1"/>
    <property type="match status" value="1"/>
</dbReference>
<proteinExistence type="inferred from homology"/>
<comment type="function">
    <text evidence="12">Cell wall formation. Adds enolpyruvyl to UDP-N-acetylglucosamine.</text>
</comment>
<keyword evidence="9 12" id="KW-0961">Cell wall biogenesis/degradation</keyword>
<protein>
    <recommendedName>
        <fullName evidence="12">UDP-N-acetylglucosamine 1-carboxyvinyltransferase</fullName>
        <ecNumber evidence="12">2.5.1.7</ecNumber>
    </recommendedName>
    <alternativeName>
        <fullName evidence="12">Enoylpyruvate transferase</fullName>
    </alternativeName>
    <alternativeName>
        <fullName evidence="12">UDP-N-acetylglucosamine enolpyruvyl transferase</fullName>
        <shortName evidence="12">EPT</shortName>
    </alternativeName>
</protein>
<evidence type="ECO:0000256" key="8">
    <source>
        <dbReference type="ARBA" id="ARBA00023306"/>
    </source>
</evidence>
<dbReference type="GO" id="GO:0008360">
    <property type="term" value="P:regulation of cell shape"/>
    <property type="evidence" value="ECO:0007669"/>
    <property type="project" value="UniProtKB-KW"/>
</dbReference>
<dbReference type="PANTHER" id="PTHR43783">
    <property type="entry name" value="UDP-N-ACETYLGLUCOSAMINE 1-CARBOXYVINYLTRANSFERASE"/>
    <property type="match status" value="1"/>
</dbReference>
<evidence type="ECO:0000256" key="9">
    <source>
        <dbReference type="ARBA" id="ARBA00023316"/>
    </source>
</evidence>
<organism evidence="14 15">
    <name type="scientific">Candidatus Nealsonbacteria bacterium CG23_combo_of_CG06-09_8_20_14_all_36_12</name>
    <dbReference type="NCBI Taxonomy" id="1974718"/>
    <lineage>
        <taxon>Bacteria</taxon>
        <taxon>Candidatus Nealsoniibacteriota</taxon>
    </lineage>
</organism>
<feature type="binding site" evidence="12">
    <location>
        <position position="330"/>
    </location>
    <ligand>
        <name>UDP-N-acetyl-alpha-D-glucosamine</name>
        <dbReference type="ChEBI" id="CHEBI:57705"/>
    </ligand>
</feature>
<keyword evidence="3 12" id="KW-0963">Cytoplasm</keyword>
<evidence type="ECO:0000256" key="5">
    <source>
        <dbReference type="ARBA" id="ARBA00022679"/>
    </source>
</evidence>
<comment type="catalytic activity">
    <reaction evidence="11 12">
        <text>phosphoenolpyruvate + UDP-N-acetyl-alpha-D-glucosamine = UDP-N-acetyl-3-O-(1-carboxyvinyl)-alpha-D-glucosamine + phosphate</text>
        <dbReference type="Rhea" id="RHEA:18681"/>
        <dbReference type="ChEBI" id="CHEBI:43474"/>
        <dbReference type="ChEBI" id="CHEBI:57705"/>
        <dbReference type="ChEBI" id="CHEBI:58702"/>
        <dbReference type="ChEBI" id="CHEBI:68483"/>
        <dbReference type="EC" id="2.5.1.7"/>
    </reaction>
</comment>
<evidence type="ECO:0000256" key="7">
    <source>
        <dbReference type="ARBA" id="ARBA00022984"/>
    </source>
</evidence>
<evidence type="ECO:0000256" key="1">
    <source>
        <dbReference type="ARBA" id="ARBA00004496"/>
    </source>
</evidence>
<gene>
    <name evidence="12 14" type="primary">murA</name>
    <name evidence="14" type="ORF">COX34_01510</name>
</gene>
<evidence type="ECO:0000313" key="14">
    <source>
        <dbReference type="EMBL" id="PIP24941.1"/>
    </source>
</evidence>
<dbReference type="InterPro" id="IPR013792">
    <property type="entry name" value="RNA3'P_cycl/enolpyr_Trfase_a/b"/>
</dbReference>
<name>A0A2G9Z2L7_9BACT</name>
<evidence type="ECO:0000256" key="11">
    <source>
        <dbReference type="ARBA" id="ARBA00047527"/>
    </source>
</evidence>
<evidence type="ECO:0000259" key="13">
    <source>
        <dbReference type="Pfam" id="PF00275"/>
    </source>
</evidence>